<name>A0A7X2P861_9FIRM</name>
<sequence>MFGNKETKEEKQARKEQELMARYGLEDVSPEYADAVKKAVSGLTGSSMIELGTALSGSAQDVAKLTLLRAIVEQNFIIIRELDKIAKK</sequence>
<dbReference type="EMBL" id="VUMV01000004">
    <property type="protein sequence ID" value="MST82007.1"/>
    <property type="molecule type" value="Genomic_DNA"/>
</dbReference>
<protein>
    <submittedName>
        <fullName evidence="1">Uncharacterized protein</fullName>
    </submittedName>
</protein>
<gene>
    <name evidence="1" type="ORF">FYJ60_06730</name>
</gene>
<organism evidence="1 2">
    <name type="scientific">Bilifractor porci</name>
    <dbReference type="NCBI Taxonomy" id="2606636"/>
    <lineage>
        <taxon>Bacteria</taxon>
        <taxon>Bacillati</taxon>
        <taxon>Bacillota</taxon>
        <taxon>Clostridia</taxon>
        <taxon>Lachnospirales</taxon>
        <taxon>Lachnospiraceae</taxon>
        <taxon>Bilifractor</taxon>
    </lineage>
</organism>
<dbReference type="RefSeq" id="WP_154457923.1">
    <property type="nucleotide sequence ID" value="NZ_VUMV01000004.1"/>
</dbReference>
<dbReference type="AlphaFoldDB" id="A0A7X2P861"/>
<accession>A0A7X2P861</accession>
<proteinExistence type="predicted"/>
<comment type="caution">
    <text evidence="1">The sequence shown here is derived from an EMBL/GenBank/DDBJ whole genome shotgun (WGS) entry which is preliminary data.</text>
</comment>
<reference evidence="1 2" key="1">
    <citation type="submission" date="2019-08" db="EMBL/GenBank/DDBJ databases">
        <title>In-depth cultivation of the pig gut microbiome towards novel bacterial diversity and tailored functional studies.</title>
        <authorList>
            <person name="Wylensek D."/>
            <person name="Hitch T.C.A."/>
            <person name="Clavel T."/>
        </authorList>
    </citation>
    <scope>NUCLEOTIDE SEQUENCE [LARGE SCALE GENOMIC DNA]</scope>
    <source>
        <strain evidence="1 2">Oil+RF-744-WCA-WT-13</strain>
    </source>
</reference>
<evidence type="ECO:0000313" key="1">
    <source>
        <dbReference type="EMBL" id="MST82007.1"/>
    </source>
</evidence>
<evidence type="ECO:0000313" key="2">
    <source>
        <dbReference type="Proteomes" id="UP000466864"/>
    </source>
</evidence>
<dbReference type="Proteomes" id="UP000466864">
    <property type="component" value="Unassembled WGS sequence"/>
</dbReference>
<keyword evidence="2" id="KW-1185">Reference proteome</keyword>